<name>A0ABN1HY36_9SPHN</name>
<dbReference type="EMBL" id="BAAAES010000009">
    <property type="protein sequence ID" value="GAA0672514.1"/>
    <property type="molecule type" value="Genomic_DNA"/>
</dbReference>
<keyword evidence="3" id="KW-1185">Reference proteome</keyword>
<gene>
    <name evidence="2" type="ORF">GCM10009102_24760</name>
</gene>
<reference evidence="3" key="1">
    <citation type="journal article" date="2019" name="Int. J. Syst. Evol. Microbiol.">
        <title>The Global Catalogue of Microorganisms (GCM) 10K type strain sequencing project: providing services to taxonomists for standard genome sequencing and annotation.</title>
        <authorList>
            <consortium name="The Broad Institute Genomics Platform"/>
            <consortium name="The Broad Institute Genome Sequencing Center for Infectious Disease"/>
            <person name="Wu L."/>
            <person name="Ma J."/>
        </authorList>
    </citation>
    <scope>NUCLEOTIDE SEQUENCE [LARGE SCALE GENOMIC DNA]</scope>
    <source>
        <strain evidence="3">JCM 14603</strain>
    </source>
</reference>
<dbReference type="Proteomes" id="UP001500238">
    <property type="component" value="Unassembled WGS sequence"/>
</dbReference>
<comment type="caution">
    <text evidence="2">The sequence shown here is derived from an EMBL/GenBank/DDBJ whole genome shotgun (WGS) entry which is preliminary data.</text>
</comment>
<proteinExistence type="predicted"/>
<accession>A0ABN1HY36</accession>
<organism evidence="2 3">
    <name type="scientific">Sphingomonas insulae</name>
    <dbReference type="NCBI Taxonomy" id="424800"/>
    <lineage>
        <taxon>Bacteria</taxon>
        <taxon>Pseudomonadati</taxon>
        <taxon>Pseudomonadota</taxon>
        <taxon>Alphaproteobacteria</taxon>
        <taxon>Sphingomonadales</taxon>
        <taxon>Sphingomonadaceae</taxon>
        <taxon>Sphingomonas</taxon>
    </lineage>
</organism>
<feature type="region of interest" description="Disordered" evidence="1">
    <location>
        <begin position="1"/>
        <end position="28"/>
    </location>
</feature>
<dbReference type="RefSeq" id="WP_166753136.1">
    <property type="nucleotide sequence ID" value="NZ_BAAAES010000009.1"/>
</dbReference>
<evidence type="ECO:0000313" key="3">
    <source>
        <dbReference type="Proteomes" id="UP001500238"/>
    </source>
</evidence>
<sequence>MEIADEAQGSDAVIESDAGEDPAGRQGVAVLPAPLAGAEVEDAVAMSDAMGRLTG</sequence>
<evidence type="ECO:0000313" key="2">
    <source>
        <dbReference type="EMBL" id="GAA0672514.1"/>
    </source>
</evidence>
<protein>
    <submittedName>
        <fullName evidence="2">Uncharacterized protein</fullName>
    </submittedName>
</protein>
<evidence type="ECO:0000256" key="1">
    <source>
        <dbReference type="SAM" id="MobiDB-lite"/>
    </source>
</evidence>